<evidence type="ECO:0000313" key="2">
    <source>
        <dbReference type="EMBL" id="MEC0238966.1"/>
    </source>
</evidence>
<dbReference type="Proteomes" id="UP001344632">
    <property type="component" value="Unassembled WGS sequence"/>
</dbReference>
<dbReference type="RefSeq" id="WP_326085840.1">
    <property type="nucleotide sequence ID" value="NZ_JARLKZ010000003.1"/>
</dbReference>
<accession>A0ABU6GGT7</accession>
<dbReference type="SMART" id="SM00710">
    <property type="entry name" value="PbH1"/>
    <property type="match status" value="3"/>
</dbReference>
<name>A0ABU6GGT7_9BACL</name>
<dbReference type="SUPFAM" id="SSF51126">
    <property type="entry name" value="Pectin lyase-like"/>
    <property type="match status" value="1"/>
</dbReference>
<sequence length="505" mass="54896">MADITGANVRLYGAKGDGLADDTQAFQKALNSISQTGGTLVIPDGTYNANITITTSNVYITGTGTLNGCINLYGTPSANTDRFAGTGNVKIDGITILGAKTRNGINCRWYYGVLITSVRFINCLKAIYFEKVNKTQHCSRYTITGNQLIDCNYGLYVDYTAPDDGGTHVVGDVNFSNNMYESRTNVPGSFSNIFHIWAKGIDGLVCKGNTFFFGHTGFEKTNIYIENFNWVIIEGNHLFEAVDSAVMAKDGFNLVIANNNVAWSKRYGVFISGIVGGIVNGNNLTWKSGEDIQSTGIYIENSPYFIGNISSNNIFFPGIYAIQIKNSSLINITGNNARSQYGKNQPVKIDSPASCTSVSVTSNQFTNYPESSLNTDYYSVNPVSTNYFSGNTEGVPSVPIKGVLSQEYTAFTNNASAVDISNLTLAVFAYSKSTVITQLTKENLSESLPRIVVIYSYTGNLKISRQIPNVKLKGSSSYVTFPAESSMTLLVYGSQIIEISRNFSV</sequence>
<evidence type="ECO:0000259" key="1">
    <source>
        <dbReference type="Pfam" id="PF12708"/>
    </source>
</evidence>
<reference evidence="2 3" key="1">
    <citation type="submission" date="2023-03" db="EMBL/GenBank/DDBJ databases">
        <title>Bacillus Genome Sequencing.</title>
        <authorList>
            <person name="Dunlap C."/>
        </authorList>
    </citation>
    <scope>NUCLEOTIDE SEQUENCE [LARGE SCALE GENOMIC DNA]</scope>
    <source>
        <strain evidence="2 3">BD-525</strain>
    </source>
</reference>
<organism evidence="2 3">
    <name type="scientific">Paenibacillus dokdonensis</name>
    <dbReference type="NCBI Taxonomy" id="2567944"/>
    <lineage>
        <taxon>Bacteria</taxon>
        <taxon>Bacillati</taxon>
        <taxon>Bacillota</taxon>
        <taxon>Bacilli</taxon>
        <taxon>Bacillales</taxon>
        <taxon>Paenibacillaceae</taxon>
        <taxon>Paenibacillus</taxon>
    </lineage>
</organism>
<keyword evidence="3" id="KW-1185">Reference proteome</keyword>
<dbReference type="Gene3D" id="2.160.20.10">
    <property type="entry name" value="Single-stranded right-handed beta-helix, Pectin lyase-like"/>
    <property type="match status" value="1"/>
</dbReference>
<dbReference type="GO" id="GO:0016787">
    <property type="term" value="F:hydrolase activity"/>
    <property type="evidence" value="ECO:0007669"/>
    <property type="project" value="UniProtKB-KW"/>
</dbReference>
<dbReference type="InterPro" id="IPR011050">
    <property type="entry name" value="Pectin_lyase_fold/virulence"/>
</dbReference>
<dbReference type="InterPro" id="IPR012334">
    <property type="entry name" value="Pectin_lyas_fold"/>
</dbReference>
<gene>
    <name evidence="2" type="ORF">P4H66_03655</name>
</gene>
<comment type="caution">
    <text evidence="2">The sequence shown here is derived from an EMBL/GenBank/DDBJ whole genome shotgun (WGS) entry which is preliminary data.</text>
</comment>
<protein>
    <submittedName>
        <fullName evidence="2">Glycosyl hydrolase family 28-related protein</fullName>
    </submittedName>
</protein>
<evidence type="ECO:0000313" key="3">
    <source>
        <dbReference type="Proteomes" id="UP001344632"/>
    </source>
</evidence>
<dbReference type="InterPro" id="IPR006626">
    <property type="entry name" value="PbH1"/>
</dbReference>
<proteinExistence type="predicted"/>
<feature type="domain" description="Rhamnogalacturonase A/B/Epimerase-like pectate lyase" evidence="1">
    <location>
        <begin position="8"/>
        <end position="68"/>
    </location>
</feature>
<dbReference type="Pfam" id="PF12708">
    <property type="entry name" value="Pect-lyase_RHGA_epim"/>
    <property type="match status" value="1"/>
</dbReference>
<dbReference type="InterPro" id="IPR024535">
    <property type="entry name" value="RHGA/B-epi-like_pectate_lyase"/>
</dbReference>
<keyword evidence="2" id="KW-0378">Hydrolase</keyword>
<dbReference type="EMBL" id="JARLKZ010000003">
    <property type="protein sequence ID" value="MEC0238966.1"/>
    <property type="molecule type" value="Genomic_DNA"/>
</dbReference>